<dbReference type="STRING" id="37992.A0A4Z0YTB0"/>
<dbReference type="Gene3D" id="3.30.200.20">
    <property type="entry name" value="Phosphorylase Kinase, domain 1"/>
    <property type="match status" value="1"/>
</dbReference>
<dbReference type="PROSITE" id="PS50011">
    <property type="entry name" value="PROTEIN_KINASE_DOM"/>
    <property type="match status" value="1"/>
</dbReference>
<dbReference type="InterPro" id="IPR000719">
    <property type="entry name" value="Prot_kinase_dom"/>
</dbReference>
<evidence type="ECO:0000256" key="2">
    <source>
        <dbReference type="ARBA" id="ARBA00022527"/>
    </source>
</evidence>
<dbReference type="AlphaFoldDB" id="A0A4Z0YTB0"/>
<keyword evidence="4" id="KW-0547">Nucleotide-binding</keyword>
<dbReference type="EC" id="2.7.11.1" evidence="1"/>
<evidence type="ECO:0000256" key="6">
    <source>
        <dbReference type="ARBA" id="ARBA00022840"/>
    </source>
</evidence>
<dbReference type="PANTHER" id="PTHR47634">
    <property type="entry name" value="PROTEIN KINASE DOMAIN-CONTAINING PROTEIN-RELATED"/>
    <property type="match status" value="1"/>
</dbReference>
<keyword evidence="6" id="KW-0067">ATP-binding</keyword>
<evidence type="ECO:0000256" key="4">
    <source>
        <dbReference type="ARBA" id="ARBA00022741"/>
    </source>
</evidence>
<dbReference type="GO" id="GO:0000245">
    <property type="term" value="P:spliceosomal complex assembly"/>
    <property type="evidence" value="ECO:0007669"/>
    <property type="project" value="TreeGrafter"/>
</dbReference>
<dbReference type="EMBL" id="SKBN01000132">
    <property type="protein sequence ID" value="TGJ82365.1"/>
    <property type="molecule type" value="Genomic_DNA"/>
</dbReference>
<evidence type="ECO:0000313" key="11">
    <source>
        <dbReference type="Proteomes" id="UP000297716"/>
    </source>
</evidence>
<keyword evidence="2" id="KW-0723">Serine/threonine-protein kinase</keyword>
<evidence type="ECO:0000256" key="3">
    <source>
        <dbReference type="ARBA" id="ARBA00022679"/>
    </source>
</evidence>
<evidence type="ECO:0000256" key="5">
    <source>
        <dbReference type="ARBA" id="ARBA00022777"/>
    </source>
</evidence>
<dbReference type="PANTHER" id="PTHR47634:SF9">
    <property type="entry name" value="PROTEIN KINASE DOMAIN-CONTAINING PROTEIN-RELATED"/>
    <property type="match status" value="1"/>
</dbReference>
<evidence type="ECO:0000256" key="7">
    <source>
        <dbReference type="ARBA" id="ARBA00047899"/>
    </source>
</evidence>
<dbReference type="SMART" id="SM00220">
    <property type="entry name" value="S_TKc"/>
    <property type="match status" value="1"/>
</dbReference>
<keyword evidence="5" id="KW-0418">Kinase</keyword>
<dbReference type="GO" id="GO:0050684">
    <property type="term" value="P:regulation of mRNA processing"/>
    <property type="evidence" value="ECO:0007669"/>
    <property type="project" value="TreeGrafter"/>
</dbReference>
<dbReference type="SUPFAM" id="SSF56112">
    <property type="entry name" value="Protein kinase-like (PK-like)"/>
    <property type="match status" value="1"/>
</dbReference>
<dbReference type="Gene3D" id="1.10.510.10">
    <property type="entry name" value="Transferase(Phosphotransferase) domain 1"/>
    <property type="match status" value="1"/>
</dbReference>
<dbReference type="InterPro" id="IPR051334">
    <property type="entry name" value="SRPK"/>
</dbReference>
<evidence type="ECO:0000259" key="9">
    <source>
        <dbReference type="PROSITE" id="PS50011"/>
    </source>
</evidence>
<dbReference type="Pfam" id="PF00069">
    <property type="entry name" value="Pkinase"/>
    <property type="match status" value="1"/>
</dbReference>
<comment type="caution">
    <text evidence="10">The sequence shown here is derived from an EMBL/GenBank/DDBJ whole genome shotgun (WGS) entry which is preliminary data.</text>
</comment>
<dbReference type="Proteomes" id="UP000297716">
    <property type="component" value="Unassembled WGS sequence"/>
</dbReference>
<protein>
    <recommendedName>
        <fullName evidence="1">non-specific serine/threonine protein kinase</fullName>
        <ecNumber evidence="1">2.7.11.1</ecNumber>
    </recommendedName>
</protein>
<comment type="catalytic activity">
    <reaction evidence="7">
        <text>L-threonyl-[protein] + ATP = O-phospho-L-threonyl-[protein] + ADP + H(+)</text>
        <dbReference type="Rhea" id="RHEA:46608"/>
        <dbReference type="Rhea" id="RHEA-COMP:11060"/>
        <dbReference type="Rhea" id="RHEA-COMP:11605"/>
        <dbReference type="ChEBI" id="CHEBI:15378"/>
        <dbReference type="ChEBI" id="CHEBI:30013"/>
        <dbReference type="ChEBI" id="CHEBI:30616"/>
        <dbReference type="ChEBI" id="CHEBI:61977"/>
        <dbReference type="ChEBI" id="CHEBI:456216"/>
        <dbReference type="EC" id="2.7.11.1"/>
    </reaction>
</comment>
<feature type="domain" description="Protein kinase" evidence="9">
    <location>
        <begin position="48"/>
        <end position="454"/>
    </location>
</feature>
<name>A0A4Z0YTB0_9PEZI</name>
<evidence type="ECO:0000313" key="10">
    <source>
        <dbReference type="EMBL" id="TGJ82365.1"/>
    </source>
</evidence>
<dbReference type="GO" id="GO:0004674">
    <property type="term" value="F:protein serine/threonine kinase activity"/>
    <property type="evidence" value="ECO:0007669"/>
    <property type="project" value="UniProtKB-KW"/>
</dbReference>
<evidence type="ECO:0000256" key="8">
    <source>
        <dbReference type="ARBA" id="ARBA00048679"/>
    </source>
</evidence>
<sequence length="457" mass="50701">MSSLSDYEDDMRFLLPQGIGVATEDIEKYRPGGFHPVHLGDRFDHSRYKIVHKLSSSGFSTVWLAQDTIEEKWVALKIVTAEHSKMVEEKTALSLSATSGLMTGIAPTFVTQCHRQFTFEGPNGRHLCLVLPVLGPSASDLSYGITSRLRPWLARKVGCETAKAVANLHSRGLCHGEADIYHLFGPPATGLLETESGEATGPEAPRYITETLDFLSCSINIIGHDIKLVDFDECFPAALPPTKMLGTPIDFLAPEVAVGLSASPASDVWALGCCLFRLRAGEGPFENPYEVTSPVGLIRYIIQTIGDMPSDWQQTLWDDDGQPTKDSSIGQPLCKWEDERPLKDLVYQIWDEPEGGVVHISTLKPENDCPSLSSDKRSIPLPPCFSDIAWKPTAVKVNNTYFRGYDSESEDLLTAMPKIPEHEAALLYDLLLKIFVYEPEKRITAAEMLNHPWFHIQ</sequence>
<keyword evidence="11" id="KW-1185">Reference proteome</keyword>
<accession>A0A4Z0YTB0</accession>
<evidence type="ECO:0000256" key="1">
    <source>
        <dbReference type="ARBA" id="ARBA00012513"/>
    </source>
</evidence>
<dbReference type="InterPro" id="IPR011009">
    <property type="entry name" value="Kinase-like_dom_sf"/>
</dbReference>
<dbReference type="GO" id="GO:0005524">
    <property type="term" value="F:ATP binding"/>
    <property type="evidence" value="ECO:0007669"/>
    <property type="project" value="UniProtKB-KW"/>
</dbReference>
<dbReference type="OrthoDB" id="5979581at2759"/>
<gene>
    <name evidence="10" type="ORF">E0Z10_g6423</name>
</gene>
<organism evidence="10 11">
    <name type="scientific">Xylaria hypoxylon</name>
    <dbReference type="NCBI Taxonomy" id="37992"/>
    <lineage>
        <taxon>Eukaryota</taxon>
        <taxon>Fungi</taxon>
        <taxon>Dikarya</taxon>
        <taxon>Ascomycota</taxon>
        <taxon>Pezizomycotina</taxon>
        <taxon>Sordariomycetes</taxon>
        <taxon>Xylariomycetidae</taxon>
        <taxon>Xylariales</taxon>
        <taxon>Xylariaceae</taxon>
        <taxon>Xylaria</taxon>
    </lineage>
</organism>
<keyword evidence="3" id="KW-0808">Transferase</keyword>
<comment type="catalytic activity">
    <reaction evidence="8">
        <text>L-seryl-[protein] + ATP = O-phospho-L-seryl-[protein] + ADP + H(+)</text>
        <dbReference type="Rhea" id="RHEA:17989"/>
        <dbReference type="Rhea" id="RHEA-COMP:9863"/>
        <dbReference type="Rhea" id="RHEA-COMP:11604"/>
        <dbReference type="ChEBI" id="CHEBI:15378"/>
        <dbReference type="ChEBI" id="CHEBI:29999"/>
        <dbReference type="ChEBI" id="CHEBI:30616"/>
        <dbReference type="ChEBI" id="CHEBI:83421"/>
        <dbReference type="ChEBI" id="CHEBI:456216"/>
        <dbReference type="EC" id="2.7.11.1"/>
    </reaction>
</comment>
<reference evidence="10 11" key="1">
    <citation type="submission" date="2019-03" db="EMBL/GenBank/DDBJ databases">
        <title>Draft genome sequence of Xylaria hypoxylon DSM 108379, a ubiquitous saprotrophic-parasitic fungi on hardwood.</title>
        <authorList>
            <person name="Buettner E."/>
            <person name="Leonhardt S."/>
            <person name="Gebauer A.M."/>
            <person name="Liers C."/>
            <person name="Hofrichter M."/>
            <person name="Kellner H."/>
        </authorList>
    </citation>
    <scope>NUCLEOTIDE SEQUENCE [LARGE SCALE GENOMIC DNA]</scope>
    <source>
        <strain evidence="10 11">DSM 108379</strain>
    </source>
</reference>
<proteinExistence type="predicted"/>